<reference evidence="1" key="2">
    <citation type="journal article" date="2015" name="Fish Shellfish Immunol.">
        <title>Early steps in the European eel (Anguilla anguilla)-Vibrio vulnificus interaction in the gills: Role of the RtxA13 toxin.</title>
        <authorList>
            <person name="Callol A."/>
            <person name="Pajuelo D."/>
            <person name="Ebbesson L."/>
            <person name="Teles M."/>
            <person name="MacKenzie S."/>
            <person name="Amaro C."/>
        </authorList>
    </citation>
    <scope>NUCLEOTIDE SEQUENCE</scope>
</reference>
<evidence type="ECO:0000313" key="1">
    <source>
        <dbReference type="EMBL" id="JAI03338.1"/>
    </source>
</evidence>
<dbReference type="EMBL" id="GBXM01005240">
    <property type="protein sequence ID" value="JAI03338.1"/>
    <property type="molecule type" value="Transcribed_RNA"/>
</dbReference>
<sequence>MFVASLDAKSSLKHRTLVTLRNAVSHLPAQSNRCTPALTK</sequence>
<protein>
    <submittedName>
        <fullName evidence="1">Uncharacterized protein</fullName>
    </submittedName>
</protein>
<organism evidence="1">
    <name type="scientific">Anguilla anguilla</name>
    <name type="common">European freshwater eel</name>
    <name type="synonym">Muraena anguilla</name>
    <dbReference type="NCBI Taxonomy" id="7936"/>
    <lineage>
        <taxon>Eukaryota</taxon>
        <taxon>Metazoa</taxon>
        <taxon>Chordata</taxon>
        <taxon>Craniata</taxon>
        <taxon>Vertebrata</taxon>
        <taxon>Euteleostomi</taxon>
        <taxon>Actinopterygii</taxon>
        <taxon>Neopterygii</taxon>
        <taxon>Teleostei</taxon>
        <taxon>Anguilliformes</taxon>
        <taxon>Anguillidae</taxon>
        <taxon>Anguilla</taxon>
    </lineage>
</organism>
<reference evidence="1" key="1">
    <citation type="submission" date="2014-11" db="EMBL/GenBank/DDBJ databases">
        <authorList>
            <person name="Amaro Gonzalez C."/>
        </authorList>
    </citation>
    <scope>NUCLEOTIDE SEQUENCE</scope>
</reference>
<name>A0A0E9XKT3_ANGAN</name>
<accession>A0A0E9XKT3</accession>
<proteinExistence type="predicted"/>
<dbReference type="AlphaFoldDB" id="A0A0E9XKT3"/>